<name>A0A5C6AFG5_9BACT</name>
<gene>
    <name evidence="1" type="ORF">Pla108_23140</name>
</gene>
<evidence type="ECO:0008006" key="3">
    <source>
        <dbReference type="Google" id="ProtNLM"/>
    </source>
</evidence>
<accession>A0A5C6AFG5</accession>
<evidence type="ECO:0000313" key="2">
    <source>
        <dbReference type="Proteomes" id="UP000317421"/>
    </source>
</evidence>
<comment type="caution">
    <text evidence="1">The sequence shown here is derived from an EMBL/GenBank/DDBJ whole genome shotgun (WGS) entry which is preliminary data.</text>
</comment>
<dbReference type="Proteomes" id="UP000317421">
    <property type="component" value="Unassembled WGS sequence"/>
</dbReference>
<organism evidence="1 2">
    <name type="scientific">Botrimarina colliarenosi</name>
    <dbReference type="NCBI Taxonomy" id="2528001"/>
    <lineage>
        <taxon>Bacteria</taxon>
        <taxon>Pseudomonadati</taxon>
        <taxon>Planctomycetota</taxon>
        <taxon>Planctomycetia</taxon>
        <taxon>Pirellulales</taxon>
        <taxon>Lacipirellulaceae</taxon>
        <taxon>Botrimarina</taxon>
    </lineage>
</organism>
<dbReference type="Gene3D" id="3.40.50.11440">
    <property type="match status" value="1"/>
</dbReference>
<evidence type="ECO:0000313" key="1">
    <source>
        <dbReference type="EMBL" id="TWT98157.1"/>
    </source>
</evidence>
<reference evidence="1 2" key="1">
    <citation type="submission" date="2019-02" db="EMBL/GenBank/DDBJ databases">
        <title>Deep-cultivation of Planctomycetes and their phenomic and genomic characterization uncovers novel biology.</title>
        <authorList>
            <person name="Wiegand S."/>
            <person name="Jogler M."/>
            <person name="Boedeker C."/>
            <person name="Pinto D."/>
            <person name="Vollmers J."/>
            <person name="Rivas-Marin E."/>
            <person name="Kohn T."/>
            <person name="Peeters S.H."/>
            <person name="Heuer A."/>
            <person name="Rast P."/>
            <person name="Oberbeckmann S."/>
            <person name="Bunk B."/>
            <person name="Jeske O."/>
            <person name="Meyerdierks A."/>
            <person name="Storesund J.E."/>
            <person name="Kallscheuer N."/>
            <person name="Luecker S."/>
            <person name="Lage O.M."/>
            <person name="Pohl T."/>
            <person name="Merkel B.J."/>
            <person name="Hornburger P."/>
            <person name="Mueller R.-W."/>
            <person name="Bruemmer F."/>
            <person name="Labrenz M."/>
            <person name="Spormann A.M."/>
            <person name="Op Den Camp H."/>
            <person name="Overmann J."/>
            <person name="Amann R."/>
            <person name="Jetten M.S.M."/>
            <person name="Mascher T."/>
            <person name="Medema M.H."/>
            <person name="Devos D.P."/>
            <person name="Kaster A.-K."/>
            <person name="Ovreas L."/>
            <person name="Rohde M."/>
            <person name="Galperin M.Y."/>
            <person name="Jogler C."/>
        </authorList>
    </citation>
    <scope>NUCLEOTIDE SEQUENCE [LARGE SCALE GENOMIC DNA]</scope>
    <source>
        <strain evidence="1 2">Pla108</strain>
    </source>
</reference>
<proteinExistence type="predicted"/>
<dbReference type="OrthoDB" id="9788398at2"/>
<protein>
    <recommendedName>
        <fullName evidence="3">LarA-like N-terminal domain-containing protein</fullName>
    </recommendedName>
</protein>
<dbReference type="RefSeq" id="WP_146445033.1">
    <property type="nucleotide sequence ID" value="NZ_SJPR01000002.1"/>
</dbReference>
<keyword evidence="2" id="KW-1185">Reference proteome</keyword>
<sequence length="412" mass="44778">MKFVKVRQKLVSSPIADVTAEVRRQLDALGPPPQGEVAITAGSRGINNLVEITKAAGDWLRDHGATPFIVPAMGSHNGATAEGQREMVESLGITEAVTGMPIRSSMECVKVGAVPIWKNGPTGDVWMDRHCFESAGVLVLNRVKLHTCFSGPVQSGLTKMMVVGMGKIQSAQTFHSTPTPQMKDMLLEMGKLLVDSGKVWAGLAILEDGYDRTAELHAIAAADILQREPQLLSKHREYFPSLPLDAIDVLVVDKIGKTYSGTGMDPNVIGRRGTSVEDVERPLVKIIACLELVAASKGNAIGVGLADFITRRLRDAIDEYKTFVNVYTTGDMQRGKIPATLADDEEVFEKMQARYGESRWVVVPNTLHLDQFWVSEDLADEVAAHPLCEVTGAPVELAFEGGRHNLPFEPAE</sequence>
<dbReference type="EMBL" id="SJPR01000002">
    <property type="protein sequence ID" value="TWT98157.1"/>
    <property type="molecule type" value="Genomic_DNA"/>
</dbReference>
<dbReference type="AlphaFoldDB" id="A0A5C6AFG5"/>